<evidence type="ECO:0000313" key="2">
    <source>
        <dbReference type="EMBL" id="MCO0832117.1"/>
    </source>
</evidence>
<evidence type="ECO:0000313" key="3">
    <source>
        <dbReference type="Proteomes" id="UP001523234"/>
    </source>
</evidence>
<dbReference type="RefSeq" id="WP_252442955.1">
    <property type="nucleotide sequence ID" value="NZ_JAMWYK010000002.1"/>
</dbReference>
<protein>
    <submittedName>
        <fullName evidence="2">Uncharacterized protein</fullName>
    </submittedName>
</protein>
<proteinExistence type="predicted"/>
<name>A0ABT0ZQ63_9LACO</name>
<accession>A0ABT0ZQ63</accession>
<comment type="caution">
    <text evidence="2">The sequence shown here is derived from an EMBL/GenBank/DDBJ whole genome shotgun (WGS) entry which is preliminary data.</text>
</comment>
<sequence>MKNQEQSEKLTWPQRLRLLSALLFLLVTVTMAAGLSGQNRHDKSEPVIKMKSASADLNK</sequence>
<organism evidence="2 3">
    <name type="scientific">Fructobacillus apis</name>
    <dbReference type="NCBI Taxonomy" id="2935017"/>
    <lineage>
        <taxon>Bacteria</taxon>
        <taxon>Bacillati</taxon>
        <taxon>Bacillota</taxon>
        <taxon>Bacilli</taxon>
        <taxon>Lactobacillales</taxon>
        <taxon>Lactobacillaceae</taxon>
        <taxon>Fructobacillus</taxon>
    </lineage>
</organism>
<dbReference type="EMBL" id="JAMWYK010000002">
    <property type="protein sequence ID" value="MCO0832117.1"/>
    <property type="molecule type" value="Genomic_DNA"/>
</dbReference>
<evidence type="ECO:0000256" key="1">
    <source>
        <dbReference type="SAM" id="MobiDB-lite"/>
    </source>
</evidence>
<feature type="region of interest" description="Disordered" evidence="1">
    <location>
        <begin position="36"/>
        <end position="59"/>
    </location>
</feature>
<dbReference type="Proteomes" id="UP001523234">
    <property type="component" value="Unassembled WGS sequence"/>
</dbReference>
<reference evidence="2 3" key="1">
    <citation type="submission" date="2022-06" db="EMBL/GenBank/DDBJ databases">
        <title>Fructobacillus taiwanensis sp. nov., isolated from the honeybee.</title>
        <authorList>
            <person name="Chen Y.-S."/>
            <person name="Wang L.-T."/>
            <person name="Lee Y.-S."/>
            <person name="Chang Y.-C."/>
            <person name="Wu H.-C."/>
            <person name="Liao C.-Y."/>
            <person name="Chen W.-H."/>
            <person name="Deng J.-N."/>
            <person name="Wang Y.-H."/>
        </authorList>
    </citation>
    <scope>NUCLEOTIDE SEQUENCE [LARGE SCALE GENOMIC DNA]</scope>
    <source>
        <strain evidence="2 3">W13</strain>
    </source>
</reference>
<keyword evidence="3" id="KW-1185">Reference proteome</keyword>
<feature type="compositionally biased region" description="Basic and acidic residues" evidence="1">
    <location>
        <begin position="39"/>
        <end position="48"/>
    </location>
</feature>
<gene>
    <name evidence="2" type="ORF">NFX39_03305</name>
</gene>